<evidence type="ECO:0000256" key="7">
    <source>
        <dbReference type="ARBA" id="ARBA00022777"/>
    </source>
</evidence>
<evidence type="ECO:0000256" key="2">
    <source>
        <dbReference type="ARBA" id="ARBA00022527"/>
    </source>
</evidence>
<evidence type="ECO:0000256" key="1">
    <source>
        <dbReference type="ARBA" id="ARBA00012513"/>
    </source>
</evidence>
<keyword evidence="5" id="KW-0677">Repeat</keyword>
<reference evidence="14 15" key="1">
    <citation type="submission" date="2016-03" db="EMBL/GenBank/DDBJ databases">
        <title>Mechanisms controlling the formation of the plant cell surface in tip-growing cells are functionally conserved among land plants.</title>
        <authorList>
            <person name="Honkanen S."/>
            <person name="Jones V.A."/>
            <person name="Morieri G."/>
            <person name="Champion C."/>
            <person name="Hetherington A.J."/>
            <person name="Kelly S."/>
            <person name="Saint-Marcoux D."/>
            <person name="Proust H."/>
            <person name="Prescott H."/>
            <person name="Dolan L."/>
        </authorList>
    </citation>
    <scope>NUCLEOTIDE SEQUENCE [LARGE SCALE GENOMIC DNA]</scope>
    <source>
        <strain evidence="15">cv. Tak-1 and cv. Tak-2</strain>
        <tissue evidence="14">Whole gametophyte</tissue>
    </source>
</reference>
<protein>
    <recommendedName>
        <fullName evidence="1">non-specific serine/threonine protein kinase</fullName>
        <ecNumber evidence="1">2.7.11.1</ecNumber>
    </recommendedName>
</protein>
<dbReference type="InterPro" id="IPR008271">
    <property type="entry name" value="Ser/Thr_kinase_AS"/>
</dbReference>
<dbReference type="Gene3D" id="1.25.10.10">
    <property type="entry name" value="Leucine-rich Repeat Variant"/>
    <property type="match status" value="2"/>
</dbReference>
<accession>A0A176W0C2</accession>
<evidence type="ECO:0000256" key="4">
    <source>
        <dbReference type="ARBA" id="ARBA00022679"/>
    </source>
</evidence>
<keyword evidence="3 10" id="KW-0853">WD repeat</keyword>
<evidence type="ECO:0000256" key="10">
    <source>
        <dbReference type="PROSITE-ProRule" id="PRU00221"/>
    </source>
</evidence>
<dbReference type="PROSITE" id="PS50077">
    <property type="entry name" value="HEAT_REPEAT"/>
    <property type="match status" value="1"/>
</dbReference>
<dbReference type="Pfam" id="PF00400">
    <property type="entry name" value="WD40"/>
    <property type="match status" value="3"/>
</dbReference>
<dbReference type="Proteomes" id="UP001162541">
    <property type="component" value="Chromosome 1"/>
</dbReference>
<feature type="domain" description="Protein kinase" evidence="12">
    <location>
        <begin position="27"/>
        <end position="311"/>
    </location>
</feature>
<reference evidence="13" key="2">
    <citation type="journal article" date="2019" name="Curr. Biol.">
        <title>Chromatin organization in early land plants reveals an ancestral association between H3K27me3, transposons, and constitutive heterochromatin.</title>
        <authorList>
            <person name="Montgomery S.A."/>
            <person name="Tanizawa Y."/>
            <person name="Galik B."/>
            <person name="Wang N."/>
            <person name="Ito T."/>
            <person name="Mochizuki T."/>
            <person name="Akimcheva S."/>
            <person name="Bowman J."/>
            <person name="Cognat V."/>
            <person name="Drouard L."/>
            <person name="Ekker H."/>
            <person name="Houng S."/>
            <person name="Kohchi T."/>
            <person name="Lin S."/>
            <person name="Liu L.D."/>
            <person name="Nakamura Y."/>
            <person name="Valeeva L.R."/>
            <person name="Shakirov E.V."/>
            <person name="Shippen D.E."/>
            <person name="Wei W."/>
            <person name="Yagura M."/>
            <person name="Yamaoka S."/>
            <person name="Yamato K.T."/>
            <person name="Liu C."/>
            <person name="Berger F."/>
        </authorList>
    </citation>
    <scope>NUCLEOTIDE SEQUENCE [LARGE SCALE GENOMIC DNA]</scope>
    <source>
        <strain evidence="13">Tak-1</strain>
    </source>
</reference>
<dbReference type="InterPro" id="IPR011989">
    <property type="entry name" value="ARM-like"/>
</dbReference>
<evidence type="ECO:0000256" key="8">
    <source>
        <dbReference type="ARBA" id="ARBA00022840"/>
    </source>
</evidence>
<dbReference type="SUPFAM" id="SSF48371">
    <property type="entry name" value="ARM repeat"/>
    <property type="match status" value="1"/>
</dbReference>
<dbReference type="EMBL" id="AP019866">
    <property type="protein sequence ID" value="BBN00199.1"/>
    <property type="molecule type" value="Genomic_DNA"/>
</dbReference>
<keyword evidence="15" id="KW-1185">Reference proteome</keyword>
<dbReference type="SMART" id="SM00220">
    <property type="entry name" value="S_TKc"/>
    <property type="match status" value="1"/>
</dbReference>
<dbReference type="InterPro" id="IPR055231">
    <property type="entry name" value="2AA_helical"/>
</dbReference>
<sequence length="1605" mass="178167">MGNKLARTAQLDPNEFYLSDLPSTYNLVLMEVLGGERLFKSVQCRHDEGVLVVKIYFKRGEVGGEFKEHAAKLEYIKTRLKDVKDSHLWPFQSWIETDKAAYLLRQYFFSNLHDRISTRPFLSLMEKRWIAFQLLVAMRQCHELGICHGDLKCENVLVTSWNWVYLADFASFKPTYLPYDNPIDFSFFFDTGGWRRCYLAPERFYDPKGPPVNPDSPLKPAMDIFSLGCVIAELFLEGQTVFDLSQLLAYRKGQFDIKPSLDKIPDEKIRAMVEHMLQLSPDARATSTEYLKTWAPEVFPSYFFPNLHQFFSVLINLDPDTRVAVTEKFFPQFRTRMIEEEMKYRNDAKCSVQDQDVSQDVESDVADKDQSKLDEESVVGHGRKVKRISSTKFIADGVLHRIKPAVIAMSQKENPAMELDEETLNSKWESDQVLSGVFSSEEIEEAEIPSTPSRQKTALTSLKGAAKGEAPVRQEVKCEGMVLMASLLCACLRNVKKDQSRRLCIQMLHDASRFCDDDTRLQHILPYVVSLLSDAPALVRCAALQTMCYVLSLIKNFPSSDAKIFPEWIFPLLSKLTEDAEESIRIAYANNIHKIAKASYRFLVKSQQMAEAGEVLDSPRRPQIGAGLSVKRSDTELSELRGIVEKIIEKLVIGQKQTPTIRRALLKHIGSLCQFFGPKQTNDVLMPFLPAFLNDRDEQLRAVFFEYIVHVCLFVGQASVERLLLPLLEQALNDVEETVIVNALECLAALCKHKLLRKRILLVVVERACFLLCHPSQWVRRAAVTFVAASSASLDVVDSHAFLTPILFPLLRREPASLRSESSILLCLKPPVSREVLKRAVSNALQSGPVAEPGKTKAKVRQRLASIQPPPDLQSSQPRNNFTERRKVERDSSSAGEAAEGRPKSSSGRKTAATPASPRANDVDNEDGEKMKAMEGYLRNLSSTMKSRLSHEAEHTEKLENSAVGLPPGVGAGYYSHYDGTLEGIPLYSLPVVQKKAEDNVSNQANVASSYNEDWNRVGGRQSGAPFLMAPVGNSIGPASSQWATIGAHSAMPPGEPMQRSMAAVSVAPRFMAGSFYHGGSATGPRRAHEVFKDGKFTDPALSNQGAVNSRSSMASSAQVGMEASPGLEPVIEIYPTVDSVTAMLGSIHLGESAMEGNWKPKGVLIANLQEHQRAVNEIAVAHDSTFFVSGSDDGTVKVWDCRRLERDISFRSRLTYSFGSKVSVLCVSMLTSRHEVVAASSTGKIHSLNVDYVAKLSGSNERYTGFTEICKLESDEGAVLSLHTLTSKGPSHVLYSTQRNGIHLCDLRAQSEAWVLKGKPVEGYITSTALDPNGNWIVSGTSRGILTLWDLRFQLPVNTWQHPLSCRVESMCPLLPTAHPDKQPSLARPFIYVAAGQDEIALWNAEDGSCHQVMRLGQDPDIEPPPPAIPAALSPRLSNSRPGSSTSGTGSQMNNLKLNNYRMDELNDPPQRLRGVRALFPLAGGTGLLSAGSDCRIRMWDRLRPERSYTVCGPTTKAYCPEQVVYETRSLSNVRIIQESIVPRVDNSKSQNQGNKSPPRTGLAAAALDVVGCHRDCISSLAFAQANQRFLISSSRDGSIKVWK</sequence>
<feature type="region of interest" description="Disordered" evidence="11">
    <location>
        <begin position="1420"/>
        <end position="1456"/>
    </location>
</feature>
<evidence type="ECO:0000313" key="13">
    <source>
        <dbReference type="EMBL" id="BBN00199.1"/>
    </source>
</evidence>
<reference evidence="16" key="3">
    <citation type="journal article" date="2020" name="Curr. Biol.">
        <title>Chromatin organization in early land plants reveals an ancestral association between H3K27me3, transposons, and constitutive heterochromatin.</title>
        <authorList>
            <person name="Montgomery S.A."/>
            <person name="Tanizawa Y."/>
            <person name="Galik B."/>
            <person name="Wang N."/>
            <person name="Ito T."/>
            <person name="Mochizuki T."/>
            <person name="Akimcheva S."/>
            <person name="Bowman J.L."/>
            <person name="Cognat V."/>
            <person name="Marechal-Drouard L."/>
            <person name="Ekker H."/>
            <person name="Hong S.F."/>
            <person name="Kohchi T."/>
            <person name="Lin S.S."/>
            <person name="Liu L.D."/>
            <person name="Nakamura Y."/>
            <person name="Valeeva L.R."/>
            <person name="Shakirov E.V."/>
            <person name="Shippen D.E."/>
            <person name="Wei W.L."/>
            <person name="Yagura M."/>
            <person name="Yamaoka S."/>
            <person name="Yamato K.T."/>
            <person name="Liu C."/>
            <person name="Berger F."/>
        </authorList>
    </citation>
    <scope>NUCLEOTIDE SEQUENCE [LARGE SCALE GENOMIC DNA]</scope>
    <source>
        <strain evidence="16">Tak-1</strain>
    </source>
</reference>
<dbReference type="PANTHER" id="PTHR17583:SF0">
    <property type="entry name" value="PHOSPHOINOSITIDE 3-KINASE REGULATORY SUBUNIT 4"/>
    <property type="match status" value="1"/>
</dbReference>
<dbReference type="Proteomes" id="UP000077202">
    <property type="component" value="Unassembled WGS sequence"/>
</dbReference>
<feature type="region of interest" description="Disordered" evidence="11">
    <location>
        <begin position="350"/>
        <end position="376"/>
    </location>
</feature>
<feature type="repeat" description="WD" evidence="10">
    <location>
        <begin position="1169"/>
        <end position="1201"/>
    </location>
</feature>
<feature type="repeat" description="HEAT" evidence="9">
    <location>
        <begin position="569"/>
        <end position="607"/>
    </location>
</feature>
<keyword evidence="8" id="KW-0067">ATP-binding</keyword>
<dbReference type="PROSITE" id="PS00108">
    <property type="entry name" value="PROTEIN_KINASE_ST"/>
    <property type="match status" value="1"/>
</dbReference>
<dbReference type="SUPFAM" id="SSF50978">
    <property type="entry name" value="WD40 repeat-like"/>
    <property type="match status" value="1"/>
</dbReference>
<dbReference type="Pfam" id="PF22956">
    <property type="entry name" value="VPS15-like_hel"/>
    <property type="match status" value="1"/>
</dbReference>
<dbReference type="SMART" id="SM00320">
    <property type="entry name" value="WD40"/>
    <property type="match status" value="5"/>
</dbReference>
<evidence type="ECO:0000256" key="6">
    <source>
        <dbReference type="ARBA" id="ARBA00022741"/>
    </source>
</evidence>
<evidence type="ECO:0000256" key="11">
    <source>
        <dbReference type="SAM" id="MobiDB-lite"/>
    </source>
</evidence>
<dbReference type="SUPFAM" id="SSF56112">
    <property type="entry name" value="Protein kinase-like (PK-like)"/>
    <property type="match status" value="1"/>
</dbReference>
<dbReference type="EC" id="2.7.11.1" evidence="1"/>
<proteinExistence type="predicted"/>
<dbReference type="InterPro" id="IPR045162">
    <property type="entry name" value="Vps15-like"/>
</dbReference>
<dbReference type="EMBL" id="LVLJ01002271">
    <property type="protein sequence ID" value="OAE25951.1"/>
    <property type="molecule type" value="Genomic_DNA"/>
</dbReference>
<dbReference type="GO" id="GO:0034271">
    <property type="term" value="C:phosphatidylinositol 3-kinase complex, class III, type I"/>
    <property type="evidence" value="ECO:0007669"/>
    <property type="project" value="TreeGrafter"/>
</dbReference>
<evidence type="ECO:0000313" key="15">
    <source>
        <dbReference type="Proteomes" id="UP000077202"/>
    </source>
</evidence>
<dbReference type="PROSITE" id="PS50082">
    <property type="entry name" value="WD_REPEATS_2"/>
    <property type="match status" value="3"/>
</dbReference>
<dbReference type="PANTHER" id="PTHR17583">
    <property type="entry name" value="PHOSPHOINOSITIDE 3-KINASE REGULATORY SUBUNIT 4"/>
    <property type="match status" value="1"/>
</dbReference>
<dbReference type="InterPro" id="IPR021133">
    <property type="entry name" value="HEAT_type_2"/>
</dbReference>
<dbReference type="PROSITE" id="PS50294">
    <property type="entry name" value="WD_REPEATS_REGION"/>
    <property type="match status" value="2"/>
</dbReference>
<dbReference type="Pfam" id="PF00069">
    <property type="entry name" value="Pkinase"/>
    <property type="match status" value="1"/>
</dbReference>
<keyword evidence="4" id="KW-0808">Transferase</keyword>
<dbReference type="InterPro" id="IPR011009">
    <property type="entry name" value="Kinase-like_dom_sf"/>
</dbReference>
<keyword evidence="2" id="KW-0723">Serine/threonine-protein kinase</keyword>
<evidence type="ECO:0000256" key="3">
    <source>
        <dbReference type="ARBA" id="ARBA00022574"/>
    </source>
</evidence>
<keyword evidence="7" id="KW-0418">Kinase</keyword>
<dbReference type="GO" id="GO:0045324">
    <property type="term" value="P:late endosome to vacuole transport"/>
    <property type="evidence" value="ECO:0007669"/>
    <property type="project" value="InterPro"/>
</dbReference>
<dbReference type="InterPro" id="IPR036322">
    <property type="entry name" value="WD40_repeat_dom_sf"/>
</dbReference>
<dbReference type="InterPro" id="IPR020472">
    <property type="entry name" value="WD40_PAC1"/>
</dbReference>
<dbReference type="Gene3D" id="2.130.10.10">
    <property type="entry name" value="YVTN repeat-like/Quinoprotein amine dehydrogenase"/>
    <property type="match status" value="2"/>
</dbReference>
<dbReference type="CDD" id="cd13980">
    <property type="entry name" value="STKc_Vps15"/>
    <property type="match status" value="1"/>
</dbReference>
<organism evidence="14 15">
    <name type="scientific">Marchantia polymorpha subsp. ruderalis</name>
    <dbReference type="NCBI Taxonomy" id="1480154"/>
    <lineage>
        <taxon>Eukaryota</taxon>
        <taxon>Viridiplantae</taxon>
        <taxon>Streptophyta</taxon>
        <taxon>Embryophyta</taxon>
        <taxon>Marchantiophyta</taxon>
        <taxon>Marchantiopsida</taxon>
        <taxon>Marchantiidae</taxon>
        <taxon>Marchantiales</taxon>
        <taxon>Marchantiaceae</taxon>
        <taxon>Marchantia</taxon>
    </lineage>
</organism>
<name>A0A176W0C2_MARPO</name>
<dbReference type="PRINTS" id="PR00320">
    <property type="entry name" value="GPROTEINBRPT"/>
</dbReference>
<dbReference type="InterPro" id="IPR001680">
    <property type="entry name" value="WD40_rpt"/>
</dbReference>
<dbReference type="GO" id="GO:0016236">
    <property type="term" value="P:macroautophagy"/>
    <property type="evidence" value="ECO:0007669"/>
    <property type="project" value="InterPro"/>
</dbReference>
<feature type="region of interest" description="Disordered" evidence="11">
    <location>
        <begin position="847"/>
        <end position="928"/>
    </location>
</feature>
<dbReference type="InterPro" id="IPR016024">
    <property type="entry name" value="ARM-type_fold"/>
</dbReference>
<dbReference type="GO" id="GO:0071561">
    <property type="term" value="C:nucleus-vacuole junction"/>
    <property type="evidence" value="ECO:0007669"/>
    <property type="project" value="TreeGrafter"/>
</dbReference>
<dbReference type="GO" id="GO:0034272">
    <property type="term" value="C:phosphatidylinositol 3-kinase complex, class III, type II"/>
    <property type="evidence" value="ECO:0007669"/>
    <property type="project" value="TreeGrafter"/>
</dbReference>
<evidence type="ECO:0000313" key="14">
    <source>
        <dbReference type="EMBL" id="OAE25951.1"/>
    </source>
</evidence>
<dbReference type="GO" id="GO:0006623">
    <property type="term" value="P:protein targeting to vacuole"/>
    <property type="evidence" value="ECO:0007669"/>
    <property type="project" value="TreeGrafter"/>
</dbReference>
<feature type="repeat" description="WD" evidence="10">
    <location>
        <begin position="1326"/>
        <end position="1353"/>
    </location>
</feature>
<feature type="compositionally biased region" description="Basic and acidic residues" evidence="11">
    <location>
        <begin position="365"/>
        <end position="375"/>
    </location>
</feature>
<dbReference type="GO" id="GO:0004674">
    <property type="term" value="F:protein serine/threonine kinase activity"/>
    <property type="evidence" value="ECO:0007669"/>
    <property type="project" value="UniProtKB-KW"/>
</dbReference>
<evidence type="ECO:0000256" key="9">
    <source>
        <dbReference type="PROSITE-ProRule" id="PRU00103"/>
    </source>
</evidence>
<dbReference type="InterPro" id="IPR000719">
    <property type="entry name" value="Prot_kinase_dom"/>
</dbReference>
<dbReference type="GO" id="GO:0005770">
    <property type="term" value="C:late endosome"/>
    <property type="evidence" value="ECO:0007669"/>
    <property type="project" value="TreeGrafter"/>
</dbReference>
<evidence type="ECO:0000256" key="5">
    <source>
        <dbReference type="ARBA" id="ARBA00022737"/>
    </source>
</evidence>
<feature type="repeat" description="WD" evidence="10">
    <location>
        <begin position="1572"/>
        <end position="1605"/>
    </location>
</feature>
<evidence type="ECO:0000313" key="16">
    <source>
        <dbReference type="Proteomes" id="UP001162541"/>
    </source>
</evidence>
<dbReference type="Gene3D" id="1.10.510.10">
    <property type="entry name" value="Transferase(Phosphotransferase) domain 1"/>
    <property type="match status" value="1"/>
</dbReference>
<gene>
    <name evidence="14" type="ORF">AXG93_1712s1300</name>
    <name evidence="13" type="ORF">Mp_1g27200</name>
</gene>
<dbReference type="GO" id="GO:0005524">
    <property type="term" value="F:ATP binding"/>
    <property type="evidence" value="ECO:0007669"/>
    <property type="project" value="UniProtKB-KW"/>
</dbReference>
<feature type="compositionally biased region" description="Basic and acidic residues" evidence="11">
    <location>
        <begin position="882"/>
        <end position="892"/>
    </location>
</feature>
<dbReference type="PROSITE" id="PS50011">
    <property type="entry name" value="PROTEIN_KINASE_DOM"/>
    <property type="match status" value="1"/>
</dbReference>
<evidence type="ECO:0000259" key="12">
    <source>
        <dbReference type="PROSITE" id="PS50011"/>
    </source>
</evidence>
<dbReference type="FunFam" id="1.25.10.10:FF:000370">
    <property type="entry name" value="phosphoinositide 3-kinase regulatory subunit 4-like"/>
    <property type="match status" value="1"/>
</dbReference>
<keyword evidence="6" id="KW-0547">Nucleotide-binding</keyword>
<dbReference type="InterPro" id="IPR015943">
    <property type="entry name" value="WD40/YVTN_repeat-like_dom_sf"/>
</dbReference>